<gene>
    <name evidence="1" type="ORF">PAAG_00048</name>
</gene>
<accession>C1GNF3</accession>
<dbReference type="GeneID" id="9100995"/>
<dbReference type="SUPFAM" id="SSF51197">
    <property type="entry name" value="Clavaminate synthase-like"/>
    <property type="match status" value="1"/>
</dbReference>
<dbReference type="KEGG" id="pbl:PAAG_00048"/>
<dbReference type="EMBL" id="KN293992">
    <property type="protein sequence ID" value="EEH35725.1"/>
    <property type="molecule type" value="Genomic_DNA"/>
</dbReference>
<dbReference type="AlphaFoldDB" id="C1GNF3"/>
<reference evidence="1 2" key="1">
    <citation type="journal article" date="2011" name="PLoS Genet.">
        <title>Comparative genomic analysis of human fungal pathogens causing paracoccidioidomycosis.</title>
        <authorList>
            <person name="Desjardins C.A."/>
            <person name="Champion M.D."/>
            <person name="Holder J.W."/>
            <person name="Muszewska A."/>
            <person name="Goldberg J."/>
            <person name="Bailao A.M."/>
            <person name="Brigido M.M."/>
            <person name="Ferreira M.E."/>
            <person name="Garcia A.M."/>
            <person name="Grynberg M."/>
            <person name="Gujja S."/>
            <person name="Heiman D.I."/>
            <person name="Henn M.R."/>
            <person name="Kodira C.D."/>
            <person name="Leon-Narvaez H."/>
            <person name="Longo L.V."/>
            <person name="Ma L.J."/>
            <person name="Malavazi I."/>
            <person name="Matsuo A.L."/>
            <person name="Morais F.V."/>
            <person name="Pereira M."/>
            <person name="Rodriguez-Brito S."/>
            <person name="Sakthikumar S."/>
            <person name="Salem-Izacc S.M."/>
            <person name="Sykes S.M."/>
            <person name="Teixeira M.M."/>
            <person name="Vallejo M.C."/>
            <person name="Walter M.E."/>
            <person name="Yandava C."/>
            <person name="Young S."/>
            <person name="Zeng Q."/>
            <person name="Zucker J."/>
            <person name="Felipe M.S."/>
            <person name="Goldman G.H."/>
            <person name="Haas B.J."/>
            <person name="McEwen J.G."/>
            <person name="Nino-Vega G."/>
            <person name="Puccia R."/>
            <person name="San-Blas G."/>
            <person name="Soares C.M."/>
            <person name="Birren B.W."/>
            <person name="Cuomo C.A."/>
        </authorList>
    </citation>
    <scope>NUCLEOTIDE SEQUENCE [LARGE SCALE GENOMIC DNA]</scope>
    <source>
        <strain evidence="2">ATCC MYA-826 / Pb01</strain>
    </source>
</reference>
<dbReference type="OrthoDB" id="4422218at2759"/>
<dbReference type="InterPro" id="IPR008775">
    <property type="entry name" value="Phytyl_CoA_dOase-like"/>
</dbReference>
<dbReference type="Pfam" id="PF05721">
    <property type="entry name" value="PhyH"/>
    <property type="match status" value="1"/>
</dbReference>
<dbReference type="OMA" id="NGWYTFY"/>
<dbReference type="RefSeq" id="XP_002797509.1">
    <property type="nucleotide sequence ID" value="XM_002797463.2"/>
</dbReference>
<keyword evidence="2" id="KW-1185">Reference proteome</keyword>
<organism evidence="1 2">
    <name type="scientific">Paracoccidioides lutzii (strain ATCC MYA-826 / Pb01)</name>
    <name type="common">Paracoccidioides brasiliensis</name>
    <dbReference type="NCBI Taxonomy" id="502779"/>
    <lineage>
        <taxon>Eukaryota</taxon>
        <taxon>Fungi</taxon>
        <taxon>Dikarya</taxon>
        <taxon>Ascomycota</taxon>
        <taxon>Pezizomycotina</taxon>
        <taxon>Eurotiomycetes</taxon>
        <taxon>Eurotiomycetidae</taxon>
        <taxon>Onygenales</taxon>
        <taxon>Ajellomycetaceae</taxon>
        <taxon>Paracoccidioides</taxon>
    </lineage>
</organism>
<evidence type="ECO:0000313" key="1">
    <source>
        <dbReference type="EMBL" id="EEH35725.1"/>
    </source>
</evidence>
<dbReference type="Gene3D" id="2.60.120.620">
    <property type="entry name" value="q2cbj1_9rhob like domain"/>
    <property type="match status" value="1"/>
</dbReference>
<dbReference type="eggNOG" id="ENOG502RPWY">
    <property type="taxonomic scope" value="Eukaryota"/>
</dbReference>
<protein>
    <submittedName>
        <fullName evidence="1">Uncharacterized protein</fullName>
    </submittedName>
</protein>
<evidence type="ECO:0000313" key="2">
    <source>
        <dbReference type="Proteomes" id="UP000002059"/>
    </source>
</evidence>
<dbReference type="HOGENOM" id="CLU_1562503_0_0_1"/>
<dbReference type="Proteomes" id="UP000002059">
    <property type="component" value="Partially assembled WGS sequence"/>
</dbReference>
<dbReference type="VEuPathDB" id="FungiDB:PAAG_00048"/>
<proteinExistence type="predicted"/>
<sequence>MTFTEGFSIIESAVSGDLARQLAKFLEQELPLRAPGLKGEKYSQYDIQPPLALQIKEEFINNAENITVVAELLQKSVAKAPDYISIGIFHETDADPTKLKTAGEGRVYATIALTDLGPNNGWFAFFEGSHKQKKSPLKGPTTVNMKAGDAFVWRGELVYHHSSGGGGMFETLVYR</sequence>
<name>C1GNF3_PARBA</name>